<dbReference type="AlphaFoldDB" id="A0A5C5QMJ3"/>
<name>A0A5C5QMJ3_9PSED</name>
<dbReference type="Proteomes" id="UP000317951">
    <property type="component" value="Unassembled WGS sequence"/>
</dbReference>
<dbReference type="RefSeq" id="WP_130926042.1">
    <property type="nucleotide sequence ID" value="NZ_LT629689.1"/>
</dbReference>
<protein>
    <submittedName>
        <fullName evidence="1">Uncharacterized protein</fullName>
    </submittedName>
</protein>
<evidence type="ECO:0000313" key="1">
    <source>
        <dbReference type="EMBL" id="TWS06516.1"/>
    </source>
</evidence>
<gene>
    <name evidence="1" type="ORF">FIV36_05170</name>
</gene>
<proteinExistence type="predicted"/>
<sequence length="164" mass="18465">MEPVSAQVLKTAETQDALLEVLRHPITQDAQFYTESAFRAFLKKQTVGSAVLKFFNGWNETHKTTSLVSAKIIMCLSADTISVPAEQRMAHMHEVAKDDFGLEHPGHDGMYSYMTTAFAATDWLGGQYKVQECNEFSDYLYNTGVVQTSIRDDRRALCLITMNE</sequence>
<dbReference type="EMBL" id="VFET01000003">
    <property type="protein sequence ID" value="TWS06516.1"/>
    <property type="molecule type" value="Genomic_DNA"/>
</dbReference>
<accession>A0A5C5QMJ3</accession>
<evidence type="ECO:0000313" key="2">
    <source>
        <dbReference type="Proteomes" id="UP000317951"/>
    </source>
</evidence>
<dbReference type="OrthoDB" id="6835496at2"/>
<comment type="caution">
    <text evidence="1">The sequence shown here is derived from an EMBL/GenBank/DDBJ whole genome shotgun (WGS) entry which is preliminary data.</text>
</comment>
<reference evidence="1 2" key="1">
    <citation type="submission" date="2019-06" db="EMBL/GenBank/DDBJ databases">
        <title>Pseudomonas bimorpha sp. nov. isolated from bovine raw milk and skim milk concentrate.</title>
        <authorList>
            <person name="Hofmann K."/>
            <person name="Huptas C."/>
            <person name="Doll E."/>
            <person name="Scherer S."/>
            <person name="Wenning M."/>
        </authorList>
    </citation>
    <scope>NUCLEOTIDE SEQUENCE [LARGE SCALE GENOMIC DNA]</scope>
    <source>
        <strain evidence="1 2">DSM 17835</strain>
    </source>
</reference>
<dbReference type="GeneID" id="78557626"/>
<organism evidence="1 2">
    <name type="scientific">Pseudomonas extremaustralis</name>
    <dbReference type="NCBI Taxonomy" id="359110"/>
    <lineage>
        <taxon>Bacteria</taxon>
        <taxon>Pseudomonadati</taxon>
        <taxon>Pseudomonadota</taxon>
        <taxon>Gammaproteobacteria</taxon>
        <taxon>Pseudomonadales</taxon>
        <taxon>Pseudomonadaceae</taxon>
        <taxon>Pseudomonas</taxon>
    </lineage>
</organism>